<dbReference type="AlphaFoldDB" id="A0A1H9Y599"/>
<proteinExistence type="predicted"/>
<dbReference type="InterPro" id="IPR021354">
    <property type="entry name" value="DUF2975"/>
</dbReference>
<sequence>MKHGTTLFLKIAVILIGIPILAMCIFLVPGIANFAADMIPEITFMKYLVFIFLYATAVPFYFALYQAFKLLSYIDKNKAFSELSVRALKNIKYCANIISGFYVLGMPLFYFVAERDDAPGIIIIGMIIIFASTVIAVFAAVLQRLLQDAITIKSENDLTI</sequence>
<keyword evidence="1" id="KW-0472">Membrane</keyword>
<dbReference type="Proteomes" id="UP000198618">
    <property type="component" value="Unassembled WGS sequence"/>
</dbReference>
<feature type="transmembrane region" description="Helical" evidence="1">
    <location>
        <begin position="93"/>
        <end position="113"/>
    </location>
</feature>
<keyword evidence="1" id="KW-1133">Transmembrane helix</keyword>
<dbReference type="EMBL" id="FOHE01000001">
    <property type="protein sequence ID" value="SES64050.1"/>
    <property type="molecule type" value="Genomic_DNA"/>
</dbReference>
<protein>
    <recommendedName>
        <fullName evidence="4">DUF2975 domain-containing protein</fullName>
    </recommendedName>
</protein>
<keyword evidence="3" id="KW-1185">Reference proteome</keyword>
<evidence type="ECO:0000256" key="1">
    <source>
        <dbReference type="SAM" id="Phobius"/>
    </source>
</evidence>
<feature type="transmembrane region" description="Helical" evidence="1">
    <location>
        <begin position="119"/>
        <end position="142"/>
    </location>
</feature>
<gene>
    <name evidence="2" type="ORF">SAMN05216389_101203</name>
</gene>
<organism evidence="2 3">
    <name type="scientific">Oceanobacillus limi</name>
    <dbReference type="NCBI Taxonomy" id="930131"/>
    <lineage>
        <taxon>Bacteria</taxon>
        <taxon>Bacillati</taxon>
        <taxon>Bacillota</taxon>
        <taxon>Bacilli</taxon>
        <taxon>Bacillales</taxon>
        <taxon>Bacillaceae</taxon>
        <taxon>Oceanobacillus</taxon>
    </lineage>
</organism>
<feature type="transmembrane region" description="Helical" evidence="1">
    <location>
        <begin position="44"/>
        <end position="68"/>
    </location>
</feature>
<feature type="transmembrane region" description="Helical" evidence="1">
    <location>
        <begin position="7"/>
        <end position="32"/>
    </location>
</feature>
<dbReference type="STRING" id="930131.SAMN05216389_101203"/>
<evidence type="ECO:0000313" key="3">
    <source>
        <dbReference type="Proteomes" id="UP000198618"/>
    </source>
</evidence>
<keyword evidence="1" id="KW-0812">Transmembrane</keyword>
<evidence type="ECO:0008006" key="4">
    <source>
        <dbReference type="Google" id="ProtNLM"/>
    </source>
</evidence>
<accession>A0A1H9Y599</accession>
<dbReference type="Pfam" id="PF11188">
    <property type="entry name" value="DUF2975"/>
    <property type="match status" value="1"/>
</dbReference>
<dbReference type="OrthoDB" id="1100174at2"/>
<reference evidence="2 3" key="1">
    <citation type="submission" date="2016-10" db="EMBL/GenBank/DDBJ databases">
        <authorList>
            <person name="de Groot N.N."/>
        </authorList>
    </citation>
    <scope>NUCLEOTIDE SEQUENCE [LARGE SCALE GENOMIC DNA]</scope>
    <source>
        <strain evidence="2 3">IBRC-M 10780</strain>
    </source>
</reference>
<dbReference type="RefSeq" id="WP_090865911.1">
    <property type="nucleotide sequence ID" value="NZ_FOHE01000001.1"/>
</dbReference>
<name>A0A1H9Y599_9BACI</name>
<evidence type="ECO:0000313" key="2">
    <source>
        <dbReference type="EMBL" id="SES64050.1"/>
    </source>
</evidence>